<dbReference type="Pfam" id="PF12688">
    <property type="entry name" value="TPR_5"/>
    <property type="match status" value="1"/>
</dbReference>
<proteinExistence type="predicted"/>
<protein>
    <submittedName>
        <fullName evidence="2">Tetratricopeptide repeat protein</fullName>
    </submittedName>
</protein>
<evidence type="ECO:0000313" key="3">
    <source>
        <dbReference type="Proteomes" id="UP001501746"/>
    </source>
</evidence>
<sequence>MDNSWDERVAMFWSTANEEDEAATIAEVEALAAERDPGDPAALFERASAQDFVGRESEAIPLYRAALAAGLGGSRKTQAQIQLASSLRNIGDTRAAEAILQHAEPDGAVGAAAQAFLALSLRDLGRHDEALRVALEALAPTLPMYGHAVAFYAAALTAGVNGSDEIAPGPEGTTKQALGGRI</sequence>
<reference evidence="2 3" key="1">
    <citation type="journal article" date="2019" name="Int. J. Syst. Evol. Microbiol.">
        <title>The Global Catalogue of Microorganisms (GCM) 10K type strain sequencing project: providing services to taxonomists for standard genome sequencing and annotation.</title>
        <authorList>
            <consortium name="The Broad Institute Genomics Platform"/>
            <consortium name="The Broad Institute Genome Sequencing Center for Infectious Disease"/>
            <person name="Wu L."/>
            <person name="Ma J."/>
        </authorList>
    </citation>
    <scope>NUCLEOTIDE SEQUENCE [LARGE SCALE GENOMIC DNA]</scope>
    <source>
        <strain evidence="2 3">JCM 14323</strain>
    </source>
</reference>
<name>A0ABN2MDN7_9MICO</name>
<evidence type="ECO:0000313" key="2">
    <source>
        <dbReference type="EMBL" id="GAA1822474.1"/>
    </source>
</evidence>
<dbReference type="InterPro" id="IPR011990">
    <property type="entry name" value="TPR-like_helical_dom_sf"/>
</dbReference>
<comment type="caution">
    <text evidence="2">The sequence shown here is derived from an EMBL/GenBank/DDBJ whole genome shotgun (WGS) entry which is preliminary data.</text>
</comment>
<dbReference type="InterPro" id="IPR041656">
    <property type="entry name" value="TPR_5"/>
</dbReference>
<feature type="domain" description="Tetratrico peptide repeat group 5" evidence="1">
    <location>
        <begin position="40"/>
        <end position="156"/>
    </location>
</feature>
<keyword evidence="3" id="KW-1185">Reference proteome</keyword>
<dbReference type="Proteomes" id="UP001501746">
    <property type="component" value="Unassembled WGS sequence"/>
</dbReference>
<dbReference type="RefSeq" id="WP_157425687.1">
    <property type="nucleotide sequence ID" value="NZ_BAAANK010000001.1"/>
</dbReference>
<organism evidence="2 3">
    <name type="scientific">Agromyces salentinus</name>
    <dbReference type="NCBI Taxonomy" id="269421"/>
    <lineage>
        <taxon>Bacteria</taxon>
        <taxon>Bacillati</taxon>
        <taxon>Actinomycetota</taxon>
        <taxon>Actinomycetes</taxon>
        <taxon>Micrococcales</taxon>
        <taxon>Microbacteriaceae</taxon>
        <taxon>Agromyces</taxon>
    </lineage>
</organism>
<dbReference type="SUPFAM" id="SSF48452">
    <property type="entry name" value="TPR-like"/>
    <property type="match status" value="1"/>
</dbReference>
<gene>
    <name evidence="2" type="ORF">GCM10009750_01070</name>
</gene>
<dbReference type="Gene3D" id="1.25.40.10">
    <property type="entry name" value="Tetratricopeptide repeat domain"/>
    <property type="match status" value="1"/>
</dbReference>
<evidence type="ECO:0000259" key="1">
    <source>
        <dbReference type="Pfam" id="PF12688"/>
    </source>
</evidence>
<accession>A0ABN2MDN7</accession>
<dbReference type="EMBL" id="BAAANK010000001">
    <property type="protein sequence ID" value="GAA1822474.1"/>
    <property type="molecule type" value="Genomic_DNA"/>
</dbReference>